<evidence type="ECO:0000256" key="1">
    <source>
        <dbReference type="ARBA" id="ARBA00007277"/>
    </source>
</evidence>
<organism evidence="9 10">
    <name type="scientific">Dyella nitratireducens</name>
    <dbReference type="NCBI Taxonomy" id="1849580"/>
    <lineage>
        <taxon>Bacteria</taxon>
        <taxon>Pseudomonadati</taxon>
        <taxon>Pseudomonadota</taxon>
        <taxon>Gammaproteobacteria</taxon>
        <taxon>Lysobacterales</taxon>
        <taxon>Rhodanobacteraceae</taxon>
        <taxon>Dyella</taxon>
    </lineage>
</organism>
<proteinExistence type="inferred from homology"/>
<evidence type="ECO:0000256" key="7">
    <source>
        <dbReference type="SAM" id="SignalP"/>
    </source>
</evidence>
<reference evidence="10" key="1">
    <citation type="journal article" date="2019" name="Int. J. Syst. Evol. Microbiol.">
        <title>The Global Catalogue of Microorganisms (GCM) 10K type strain sequencing project: providing services to taxonomists for standard genome sequencing and annotation.</title>
        <authorList>
            <consortium name="The Broad Institute Genomics Platform"/>
            <consortium name="The Broad Institute Genome Sequencing Center for Infectious Disease"/>
            <person name="Wu L."/>
            <person name="Ma J."/>
        </authorList>
    </citation>
    <scope>NUCLEOTIDE SEQUENCE [LARGE SCALE GENOMIC DNA]</scope>
    <source>
        <strain evidence="10">CGMCC 1.15439</strain>
    </source>
</reference>
<dbReference type="PANTHER" id="PTHR43620:SF7">
    <property type="entry name" value="GLYCEROPHOSPHODIESTER PHOSPHODIESTERASE GDPD5-RELATED"/>
    <property type="match status" value="1"/>
</dbReference>
<dbReference type="Pfam" id="PF03009">
    <property type="entry name" value="GDPD"/>
    <property type="match status" value="1"/>
</dbReference>
<keyword evidence="4" id="KW-0319">Glycerol metabolism</keyword>
<dbReference type="PROSITE" id="PS51704">
    <property type="entry name" value="GP_PDE"/>
    <property type="match status" value="1"/>
</dbReference>
<dbReference type="Gene3D" id="3.20.20.190">
    <property type="entry name" value="Phosphatidylinositol (PI) phosphodiesterase"/>
    <property type="match status" value="1"/>
</dbReference>
<evidence type="ECO:0000256" key="3">
    <source>
        <dbReference type="ARBA" id="ARBA00022729"/>
    </source>
</evidence>
<evidence type="ECO:0000256" key="2">
    <source>
        <dbReference type="ARBA" id="ARBA00012247"/>
    </source>
</evidence>
<keyword evidence="10" id="KW-1185">Reference proteome</keyword>
<comment type="caution">
    <text evidence="9">The sequence shown here is derived from an EMBL/GenBank/DDBJ whole genome shotgun (WGS) entry which is preliminary data.</text>
</comment>
<keyword evidence="3 7" id="KW-0732">Signal</keyword>
<evidence type="ECO:0000256" key="6">
    <source>
        <dbReference type="ARBA" id="ARBA00047512"/>
    </source>
</evidence>
<dbReference type="CDD" id="cd08602">
    <property type="entry name" value="GDPD_ScGlpQ1_like"/>
    <property type="match status" value="1"/>
</dbReference>
<dbReference type="EMBL" id="BMJA01000002">
    <property type="protein sequence ID" value="GGA39604.1"/>
    <property type="molecule type" value="Genomic_DNA"/>
</dbReference>
<protein>
    <recommendedName>
        <fullName evidence="2">glycerophosphodiester phosphodiesterase</fullName>
        <ecNumber evidence="2">3.1.4.46</ecNumber>
    </recommendedName>
</protein>
<keyword evidence="5" id="KW-0378">Hydrolase</keyword>
<dbReference type="PANTHER" id="PTHR43620">
    <property type="entry name" value="GLYCEROPHOSPHORYL DIESTER PHOSPHODIESTERASE"/>
    <property type="match status" value="1"/>
</dbReference>
<dbReference type="Proteomes" id="UP000620046">
    <property type="component" value="Unassembled WGS sequence"/>
</dbReference>
<comment type="catalytic activity">
    <reaction evidence="6">
        <text>a sn-glycero-3-phosphodiester + H2O = an alcohol + sn-glycerol 3-phosphate + H(+)</text>
        <dbReference type="Rhea" id="RHEA:12969"/>
        <dbReference type="ChEBI" id="CHEBI:15377"/>
        <dbReference type="ChEBI" id="CHEBI:15378"/>
        <dbReference type="ChEBI" id="CHEBI:30879"/>
        <dbReference type="ChEBI" id="CHEBI:57597"/>
        <dbReference type="ChEBI" id="CHEBI:83408"/>
        <dbReference type="EC" id="3.1.4.46"/>
    </reaction>
</comment>
<dbReference type="EC" id="3.1.4.46" evidence="2"/>
<evidence type="ECO:0000256" key="4">
    <source>
        <dbReference type="ARBA" id="ARBA00022798"/>
    </source>
</evidence>
<evidence type="ECO:0000256" key="5">
    <source>
        <dbReference type="ARBA" id="ARBA00022801"/>
    </source>
</evidence>
<feature type="signal peptide" evidence="7">
    <location>
        <begin position="1"/>
        <end position="21"/>
    </location>
</feature>
<gene>
    <name evidence="9" type="primary">glpQ</name>
    <name evidence="9" type="ORF">GCM10010981_31050</name>
</gene>
<name>A0ABQ1G9Y9_9GAMM</name>
<accession>A0ABQ1G9Y9</accession>
<dbReference type="InterPro" id="IPR030395">
    <property type="entry name" value="GP_PDE_dom"/>
</dbReference>
<feature type="domain" description="GP-PDE" evidence="8">
    <location>
        <begin position="30"/>
        <end position="365"/>
    </location>
</feature>
<evidence type="ECO:0000313" key="10">
    <source>
        <dbReference type="Proteomes" id="UP000620046"/>
    </source>
</evidence>
<sequence>MRYVPLMVAVVLALGTMTTQATEKPLASKVLVIGHRGACALRPEHTLASYGKAIADGADYVEPDLVMTKDGVMVARHENEIGGTTDVASHPEFADRKTTKTIDGKAVTGWFTEDFTLAELKTLRARERLPQLRSTKYDGEFQIPTLDEIIDFVAAESAVVGRPIGIIPEIKHGTYYQKLGLPMEDKLLATLAAHSYTRSAPVEIQSFEIANLKYLHAKLGGAQSRREHPNIRLLQLIGESREQPYDVEASGATLTYGEMMKPAGLHEIASYADAIGPATRSIIPLLADGKLGEPTALVHDAHAVGLELHPYTFRPENQFLAKNFWQGSDPKTFNEAGSIAEIRAYLNAGIDAFFTDDPAIGREALDKR</sequence>
<dbReference type="SUPFAM" id="SSF51695">
    <property type="entry name" value="PLC-like phosphodiesterases"/>
    <property type="match status" value="1"/>
</dbReference>
<dbReference type="InterPro" id="IPR017946">
    <property type="entry name" value="PLC-like_Pdiesterase_TIM-brl"/>
</dbReference>
<evidence type="ECO:0000313" key="9">
    <source>
        <dbReference type="EMBL" id="GGA39604.1"/>
    </source>
</evidence>
<comment type="similarity">
    <text evidence="1">Belongs to the glycerophosphoryl diester phosphodiesterase family.</text>
</comment>
<evidence type="ECO:0000259" key="8">
    <source>
        <dbReference type="PROSITE" id="PS51704"/>
    </source>
</evidence>
<feature type="chain" id="PRO_5047125290" description="glycerophosphodiester phosphodiesterase" evidence="7">
    <location>
        <begin position="22"/>
        <end position="368"/>
    </location>
</feature>